<protein>
    <submittedName>
        <fullName evidence="4">RRM domain-containing RNA-binding protein</fullName>
    </submittedName>
</protein>
<evidence type="ECO:0000313" key="4">
    <source>
        <dbReference type="EMBL" id="EIG55550.1"/>
    </source>
</evidence>
<dbReference type="SUPFAM" id="SSF54928">
    <property type="entry name" value="RNA-binding domain, RBD"/>
    <property type="match status" value="1"/>
</dbReference>
<organism evidence="4">
    <name type="scientific">Desulfovibrio sp. U5L</name>
    <dbReference type="NCBI Taxonomy" id="596152"/>
    <lineage>
        <taxon>Bacteria</taxon>
        <taxon>Pseudomonadati</taxon>
        <taxon>Thermodesulfobacteriota</taxon>
        <taxon>Desulfovibrionia</taxon>
        <taxon>Desulfovibrionales</taxon>
        <taxon>Desulfovibrionaceae</taxon>
        <taxon>Desulfovibrio</taxon>
    </lineage>
</organism>
<evidence type="ECO:0000259" key="3">
    <source>
        <dbReference type="PROSITE" id="PS50102"/>
    </source>
</evidence>
<dbReference type="PANTHER" id="PTHR48027">
    <property type="entry name" value="HETEROGENEOUS NUCLEAR RIBONUCLEOPROTEIN 87F-RELATED"/>
    <property type="match status" value="1"/>
</dbReference>
<dbReference type="InterPro" id="IPR048289">
    <property type="entry name" value="RRM2_NsCP33-like"/>
</dbReference>
<dbReference type="GO" id="GO:0003723">
    <property type="term" value="F:RNA binding"/>
    <property type="evidence" value="ECO:0007669"/>
    <property type="project" value="UniProtKB-KW"/>
</dbReference>
<dbReference type="OrthoDB" id="9798855at2"/>
<dbReference type="InterPro" id="IPR012677">
    <property type="entry name" value="Nucleotide-bd_a/b_plait_sf"/>
</dbReference>
<accession>I2Q6Z4</accession>
<dbReference type="AlphaFoldDB" id="I2Q6Z4"/>
<dbReference type="EMBL" id="JH600068">
    <property type="protein sequence ID" value="EIG55550.1"/>
    <property type="molecule type" value="Genomic_DNA"/>
</dbReference>
<proteinExistence type="predicted"/>
<dbReference type="Pfam" id="PF00076">
    <property type="entry name" value="RRM_1"/>
    <property type="match status" value="1"/>
</dbReference>
<feature type="compositionally biased region" description="Gly residues" evidence="2">
    <location>
        <begin position="84"/>
        <end position="108"/>
    </location>
</feature>
<dbReference type="eggNOG" id="COG0724">
    <property type="taxonomic scope" value="Bacteria"/>
</dbReference>
<feature type="domain" description="RRM" evidence="3">
    <location>
        <begin position="3"/>
        <end position="80"/>
    </location>
</feature>
<dbReference type="InterPro" id="IPR052462">
    <property type="entry name" value="SLIRP/GR-RBP-like"/>
</dbReference>
<feature type="region of interest" description="Disordered" evidence="2">
    <location>
        <begin position="70"/>
        <end position="108"/>
    </location>
</feature>
<dbReference type="SMART" id="SM00360">
    <property type="entry name" value="RRM"/>
    <property type="match status" value="1"/>
</dbReference>
<reference evidence="4" key="1">
    <citation type="submission" date="2011-11" db="EMBL/GenBank/DDBJ databases">
        <title>Improved High-Quality Draft sequence of Desulfovibrio sp. U5L.</title>
        <authorList>
            <consortium name="US DOE Joint Genome Institute"/>
            <person name="Lucas S."/>
            <person name="Han J."/>
            <person name="Lapidus A."/>
            <person name="Cheng J.-F."/>
            <person name="Goodwin L."/>
            <person name="Pitluck S."/>
            <person name="Peters L."/>
            <person name="Ovchinnikova G."/>
            <person name="Held B."/>
            <person name="Detter J.C."/>
            <person name="Han C."/>
            <person name="Tapia R."/>
            <person name="Land M."/>
            <person name="Hauser L."/>
            <person name="Kyrpides N."/>
            <person name="Ivanova N."/>
            <person name="Pagani I."/>
            <person name="Gabster J."/>
            <person name="Walker C."/>
            <person name="Stolyar S."/>
            <person name="Stahl D."/>
            <person name="Arkin A."/>
            <person name="Dehal P."/>
            <person name="Hazen T."/>
            <person name="Woyke T."/>
        </authorList>
    </citation>
    <scope>NUCLEOTIDE SEQUENCE [LARGE SCALE GENOMIC DNA]</scope>
    <source>
        <strain evidence="4">U5L</strain>
    </source>
</reference>
<dbReference type="STRING" id="596152.DesU5LDRAFT_3944"/>
<sequence length="108" mass="11123">MSKKLYVGNLSFSSSEDDVRDHFAPYGEVISVNLITDRETGRLRGFGFVEMDDEGANAAIQALDGKELGGRTLKVNEAQDKPRSGGGGGGGRRGGGGGGGYGGGGGRW</sequence>
<name>I2Q6Z4_9BACT</name>
<dbReference type="Gene3D" id="3.30.70.330">
    <property type="match status" value="1"/>
</dbReference>
<evidence type="ECO:0000256" key="1">
    <source>
        <dbReference type="ARBA" id="ARBA00022884"/>
    </source>
</evidence>
<dbReference type="HOGENOM" id="CLU_012062_28_8_7"/>
<keyword evidence="1" id="KW-0694">RNA-binding</keyword>
<dbReference type="PROSITE" id="PS50102">
    <property type="entry name" value="RRM"/>
    <property type="match status" value="1"/>
</dbReference>
<dbReference type="InterPro" id="IPR035979">
    <property type="entry name" value="RBD_domain_sf"/>
</dbReference>
<dbReference type="InterPro" id="IPR000504">
    <property type="entry name" value="RRM_dom"/>
</dbReference>
<gene>
    <name evidence="4" type="ORF">DesU5LDRAFT_3944</name>
</gene>
<dbReference type="CDD" id="cd21608">
    <property type="entry name" value="RRM2_NsCP33_like"/>
    <property type="match status" value="1"/>
</dbReference>
<evidence type="ECO:0000256" key="2">
    <source>
        <dbReference type="SAM" id="MobiDB-lite"/>
    </source>
</evidence>